<dbReference type="Proteomes" id="UP000482960">
    <property type="component" value="Unassembled WGS sequence"/>
</dbReference>
<evidence type="ECO:0000313" key="3">
    <source>
        <dbReference type="Proteomes" id="UP000482960"/>
    </source>
</evidence>
<evidence type="ECO:0000313" key="2">
    <source>
        <dbReference type="EMBL" id="GFJ92278.1"/>
    </source>
</evidence>
<comment type="caution">
    <text evidence="2">The sequence shown here is derived from an EMBL/GenBank/DDBJ whole genome shotgun (WGS) entry which is preliminary data.</text>
</comment>
<dbReference type="InterPro" id="IPR036291">
    <property type="entry name" value="NAD(P)-bd_dom_sf"/>
</dbReference>
<dbReference type="Gene3D" id="3.40.50.720">
    <property type="entry name" value="NAD(P)-binding Rossmann-like Domain"/>
    <property type="match status" value="1"/>
</dbReference>
<dbReference type="InterPro" id="IPR008030">
    <property type="entry name" value="NmrA-like"/>
</dbReference>
<keyword evidence="3" id="KW-1185">Reference proteome</keyword>
<dbReference type="RefSeq" id="WP_173079197.1">
    <property type="nucleotide sequence ID" value="NZ_BAABJB010000013.1"/>
</dbReference>
<dbReference type="SUPFAM" id="SSF51735">
    <property type="entry name" value="NAD(P)-binding Rossmann-fold domains"/>
    <property type="match status" value="1"/>
</dbReference>
<evidence type="ECO:0000259" key="1">
    <source>
        <dbReference type="Pfam" id="PF05368"/>
    </source>
</evidence>
<reference evidence="2 3" key="1">
    <citation type="submission" date="2020-03" db="EMBL/GenBank/DDBJ databases">
        <title>Whole genome shotgun sequence of Phytohabitans rumicis NBRC 108638.</title>
        <authorList>
            <person name="Komaki H."/>
            <person name="Tamura T."/>
        </authorList>
    </citation>
    <scope>NUCLEOTIDE SEQUENCE [LARGE SCALE GENOMIC DNA]</scope>
    <source>
        <strain evidence="2 3">NBRC 108638</strain>
    </source>
</reference>
<dbReference type="AlphaFoldDB" id="A0A6V8LB82"/>
<feature type="domain" description="NmrA-like" evidence="1">
    <location>
        <begin position="7"/>
        <end position="222"/>
    </location>
</feature>
<dbReference type="CDD" id="cd05269">
    <property type="entry name" value="TMR_SDR_a"/>
    <property type="match status" value="1"/>
</dbReference>
<dbReference type="PANTHER" id="PTHR47129">
    <property type="entry name" value="QUINONE OXIDOREDUCTASE 2"/>
    <property type="match status" value="1"/>
</dbReference>
<dbReference type="Pfam" id="PF05368">
    <property type="entry name" value="NmrA"/>
    <property type="match status" value="1"/>
</dbReference>
<proteinExistence type="predicted"/>
<reference evidence="2 3" key="2">
    <citation type="submission" date="2020-03" db="EMBL/GenBank/DDBJ databases">
        <authorList>
            <person name="Ichikawa N."/>
            <person name="Kimura A."/>
            <person name="Kitahashi Y."/>
            <person name="Uohara A."/>
        </authorList>
    </citation>
    <scope>NUCLEOTIDE SEQUENCE [LARGE SCALE GENOMIC DNA]</scope>
    <source>
        <strain evidence="2 3">NBRC 108638</strain>
    </source>
</reference>
<protein>
    <submittedName>
        <fullName evidence="2">NAD(P)-dependent oxidoreductase</fullName>
    </submittedName>
</protein>
<gene>
    <name evidence="2" type="ORF">Prum_059200</name>
</gene>
<sequence>MTTSAPTLGVTGSTGRLGRRVADRLAAAGVPQRLVVRDPGRAPDLPGAGAVQATYADGEAARRALDGVETLFMVSGAEEPDRVAQHKTFIDAAAAAGVGHLVYVSFFGAAPDATFTLARDHWATEEHLRASGLRYTVLRDNLYIDFFPMMVGEDGVIRGPAADGRAAAVTQDDIADVAAAVLRDPGAHENARYDLTGPEALTLHEVAATISEVTGRTVDYHDESLNEAYASRAGYGAPTWQVDAWVSTYTAIAAGEMDGVTEAVATVAGHPATSLRAHLLEYGAG</sequence>
<dbReference type="PANTHER" id="PTHR47129:SF1">
    <property type="entry name" value="NMRA-LIKE DOMAIN-CONTAINING PROTEIN"/>
    <property type="match status" value="1"/>
</dbReference>
<organism evidence="2 3">
    <name type="scientific">Phytohabitans rumicis</name>
    <dbReference type="NCBI Taxonomy" id="1076125"/>
    <lineage>
        <taxon>Bacteria</taxon>
        <taxon>Bacillati</taxon>
        <taxon>Actinomycetota</taxon>
        <taxon>Actinomycetes</taxon>
        <taxon>Micromonosporales</taxon>
        <taxon>Micromonosporaceae</taxon>
    </lineage>
</organism>
<dbReference type="InterPro" id="IPR052718">
    <property type="entry name" value="NmrA-type_oxidoreductase"/>
</dbReference>
<accession>A0A6V8LB82</accession>
<dbReference type="Gene3D" id="3.90.25.10">
    <property type="entry name" value="UDP-galactose 4-epimerase, domain 1"/>
    <property type="match status" value="1"/>
</dbReference>
<dbReference type="EMBL" id="BLPG01000001">
    <property type="protein sequence ID" value="GFJ92278.1"/>
    <property type="molecule type" value="Genomic_DNA"/>
</dbReference>
<name>A0A6V8LB82_9ACTN</name>